<dbReference type="FunFam" id="3.40.50.300:FF:000018">
    <property type="entry name" value="Cell division control 48"/>
    <property type="match status" value="1"/>
</dbReference>
<proteinExistence type="inferred from homology"/>
<accession>C4V8P3</accession>
<dbReference type="GO" id="GO:1990275">
    <property type="term" value="F:preribosome binding"/>
    <property type="evidence" value="ECO:0007669"/>
    <property type="project" value="TreeGrafter"/>
</dbReference>
<dbReference type="PANTHER" id="PTHR23077">
    <property type="entry name" value="AAA-FAMILY ATPASE"/>
    <property type="match status" value="1"/>
</dbReference>
<dbReference type="SMART" id="SM00382">
    <property type="entry name" value="AAA"/>
    <property type="match status" value="2"/>
</dbReference>
<dbReference type="InterPro" id="IPR003960">
    <property type="entry name" value="ATPase_AAA_CS"/>
</dbReference>
<organism evidence="8">
    <name type="scientific">Vairimorpha ceranae (strain BRL01)</name>
    <name type="common">Microsporidian parasite</name>
    <name type="synonym">Nosema ceranae</name>
    <dbReference type="NCBI Taxonomy" id="578460"/>
    <lineage>
        <taxon>Eukaryota</taxon>
        <taxon>Fungi</taxon>
        <taxon>Fungi incertae sedis</taxon>
        <taxon>Microsporidia</taxon>
        <taxon>Nosematidae</taxon>
        <taxon>Vairimorpha</taxon>
    </lineage>
</organism>
<feature type="domain" description="AAA+ ATPase" evidence="6">
    <location>
        <begin position="310"/>
        <end position="444"/>
    </location>
</feature>
<dbReference type="OrthoDB" id="27435at2759"/>
<dbReference type="KEGG" id="nce:NCER_100876"/>
<dbReference type="InterPro" id="IPR003959">
    <property type="entry name" value="ATPase_AAA_core"/>
</dbReference>
<dbReference type="PROSITE" id="PS00674">
    <property type="entry name" value="AAA"/>
    <property type="match status" value="1"/>
</dbReference>
<dbReference type="InterPro" id="IPR050168">
    <property type="entry name" value="AAA_ATPase_domain"/>
</dbReference>
<dbReference type="PANTHER" id="PTHR23077:SF171">
    <property type="entry name" value="NUCLEAR VALOSIN-CONTAINING PROTEIN-LIKE"/>
    <property type="match status" value="1"/>
</dbReference>
<dbReference type="AlphaFoldDB" id="C4V8P3"/>
<comment type="similarity">
    <text evidence="1 5">Belongs to the AAA ATPase family.</text>
</comment>
<sequence length="520" mass="58709">MLGIILKKFIPSMNNNKNKTHTDVSSLLRNKMITTSLNNTLQQNSHIPQFTKLGGIDYLKKSVEKYIYNPIMKRAEYTYIGQTPPMTLLIYGASGVGKSFLVHSISQEYQIPIILGNLSNEKEVRETFRKGDINDKSIILFDNLDCLDEEDSSKTTNQLSECLNNYRGKSLVIGIIENLAKLPKSLKRFDNELLIKIPSIKERKEICLFFAENITHRIDNWEVIAQMTPGYTPRDLKKLFKLAASVAVSDNKKFIELSDFEASLKEIKKQDGNITFDSIGSLDDVKEELKMSIIYPSKYPEKFKKMGINKPSGVLLYGPPGCGKTLLAKAVSNMSHCNFISVRGPELISKFVGDSEKEIRDLFGKAKHLQPCVIFFDEIDSLCQKRNNNDFCNRIVNQILTLLDGLEDRGDVYLIGATNRLEILDQALLRPGRFDKIIEVPLPSQSGCIEIFKKCIRNIPIEDFDISELPLFGLSGAEISGVAKEAGLICLKTNFDSNDMVISKEHVIEAINKYKLSRNK</sequence>
<reference evidence="8" key="1">
    <citation type="journal article" date="2009" name="PLoS Pathog.">
        <title>Genomic analyses of the microsporidian Nosema ceranae, an emergent pathogen of honey bees.</title>
        <authorList>
            <person name="Cornman R.S."/>
            <person name="Chen Y.P."/>
            <person name="Schatz M.C."/>
            <person name="Street C."/>
            <person name="Zhao Y."/>
            <person name="Desany B."/>
            <person name="Egholm M."/>
            <person name="Hutchison S."/>
            <person name="Pettis J.S."/>
            <person name="Lipkin W.I."/>
            <person name="Evans J.D."/>
        </authorList>
    </citation>
    <scope>NUCLEOTIDE SEQUENCE [LARGE SCALE GENOMIC DNA]</scope>
    <source>
        <strain evidence="8">BRL01</strain>
    </source>
</reference>
<dbReference type="InterPro" id="IPR003593">
    <property type="entry name" value="AAA+_ATPase"/>
</dbReference>
<evidence type="ECO:0000256" key="3">
    <source>
        <dbReference type="ARBA" id="ARBA00022741"/>
    </source>
</evidence>
<keyword evidence="3 5" id="KW-0547">Nucleotide-binding</keyword>
<protein>
    <recommendedName>
        <fullName evidence="6">AAA+ ATPase domain-containing protein</fullName>
    </recommendedName>
</protein>
<evidence type="ECO:0000256" key="1">
    <source>
        <dbReference type="ARBA" id="ARBA00006914"/>
    </source>
</evidence>
<dbReference type="Gene3D" id="3.40.50.300">
    <property type="entry name" value="P-loop containing nucleotide triphosphate hydrolases"/>
    <property type="match status" value="2"/>
</dbReference>
<feature type="domain" description="AAA+ ATPase" evidence="6">
    <location>
        <begin position="84"/>
        <end position="199"/>
    </location>
</feature>
<dbReference type="InParanoid" id="C4V8P3"/>
<evidence type="ECO:0000256" key="4">
    <source>
        <dbReference type="ARBA" id="ARBA00022840"/>
    </source>
</evidence>
<dbReference type="SUPFAM" id="SSF52540">
    <property type="entry name" value="P-loop containing nucleoside triphosphate hydrolases"/>
    <property type="match status" value="2"/>
</dbReference>
<evidence type="ECO:0000259" key="6">
    <source>
        <dbReference type="SMART" id="SM00382"/>
    </source>
</evidence>
<dbReference type="GO" id="GO:0003723">
    <property type="term" value="F:RNA binding"/>
    <property type="evidence" value="ECO:0007669"/>
    <property type="project" value="TreeGrafter"/>
</dbReference>
<dbReference type="Pfam" id="PF17862">
    <property type="entry name" value="AAA_lid_3"/>
    <property type="match status" value="1"/>
</dbReference>
<keyword evidence="2" id="KW-0677">Repeat</keyword>
<dbReference type="GO" id="GO:0016887">
    <property type="term" value="F:ATP hydrolysis activity"/>
    <property type="evidence" value="ECO:0007669"/>
    <property type="project" value="InterPro"/>
</dbReference>
<dbReference type="GO" id="GO:0005634">
    <property type="term" value="C:nucleus"/>
    <property type="evidence" value="ECO:0007669"/>
    <property type="project" value="TreeGrafter"/>
</dbReference>
<dbReference type="Gene3D" id="1.10.8.60">
    <property type="match status" value="2"/>
</dbReference>
<dbReference type="Proteomes" id="UP000009082">
    <property type="component" value="Unassembled WGS sequence"/>
</dbReference>
<keyword evidence="4 5" id="KW-0067">ATP-binding</keyword>
<evidence type="ECO:0000313" key="8">
    <source>
        <dbReference type="Proteomes" id="UP000009082"/>
    </source>
</evidence>
<gene>
    <name evidence="7" type="ORF">NCER_100876</name>
</gene>
<name>C4V8P3_VAIC1</name>
<evidence type="ECO:0000256" key="5">
    <source>
        <dbReference type="RuleBase" id="RU003651"/>
    </source>
</evidence>
<dbReference type="GO" id="GO:0005524">
    <property type="term" value="F:ATP binding"/>
    <property type="evidence" value="ECO:0007669"/>
    <property type="project" value="UniProtKB-KW"/>
</dbReference>
<dbReference type="EMBL" id="ACOL01000061">
    <property type="protein sequence ID" value="EEQ82406.1"/>
    <property type="molecule type" value="Genomic_DNA"/>
</dbReference>
<dbReference type="InterPro" id="IPR041569">
    <property type="entry name" value="AAA_lid_3"/>
</dbReference>
<dbReference type="HOGENOM" id="CLU_000688_8_3_1"/>
<dbReference type="InterPro" id="IPR027417">
    <property type="entry name" value="P-loop_NTPase"/>
</dbReference>
<dbReference type="Pfam" id="PF00004">
    <property type="entry name" value="AAA"/>
    <property type="match status" value="2"/>
</dbReference>
<evidence type="ECO:0000313" key="7">
    <source>
        <dbReference type="EMBL" id="EEQ82406.1"/>
    </source>
</evidence>
<dbReference type="GO" id="GO:0042254">
    <property type="term" value="P:ribosome biogenesis"/>
    <property type="evidence" value="ECO:0007669"/>
    <property type="project" value="TreeGrafter"/>
</dbReference>
<dbReference type="VEuPathDB" id="MicrosporidiaDB:NCER_100876"/>
<dbReference type="STRING" id="578460.C4V8P3"/>
<dbReference type="OMA" id="NMSHCNF"/>
<evidence type="ECO:0000256" key="2">
    <source>
        <dbReference type="ARBA" id="ARBA00022737"/>
    </source>
</evidence>